<gene>
    <name evidence="5" type="ORF">D9758_013790</name>
</gene>
<dbReference type="OrthoDB" id="194358at2759"/>
<keyword evidence="2 3" id="KW-0040">ANK repeat</keyword>
<evidence type="ECO:0000256" key="3">
    <source>
        <dbReference type="PROSITE-ProRule" id="PRU00023"/>
    </source>
</evidence>
<dbReference type="InterPro" id="IPR002110">
    <property type="entry name" value="Ankyrin_rpt"/>
</dbReference>
<dbReference type="Pfam" id="PF00023">
    <property type="entry name" value="Ank"/>
    <property type="match status" value="1"/>
</dbReference>
<feature type="repeat" description="ANK" evidence="3">
    <location>
        <begin position="767"/>
        <end position="799"/>
    </location>
</feature>
<comment type="caution">
    <text evidence="5">The sequence shown here is derived from an EMBL/GenBank/DDBJ whole genome shotgun (WGS) entry which is preliminary data.</text>
</comment>
<dbReference type="Gene3D" id="3.40.50.300">
    <property type="entry name" value="P-loop containing nucleotide triphosphate hydrolases"/>
    <property type="match status" value="1"/>
</dbReference>
<keyword evidence="6" id="KW-1185">Reference proteome</keyword>
<proteinExistence type="predicted"/>
<dbReference type="InterPro" id="IPR054471">
    <property type="entry name" value="GPIID_WHD"/>
</dbReference>
<dbReference type="PROSITE" id="PS50297">
    <property type="entry name" value="ANK_REP_REGION"/>
    <property type="match status" value="10"/>
</dbReference>
<feature type="repeat" description="ANK" evidence="3">
    <location>
        <begin position="866"/>
        <end position="898"/>
    </location>
</feature>
<dbReference type="InterPro" id="IPR056884">
    <property type="entry name" value="NPHP3-like_N"/>
</dbReference>
<feature type="repeat" description="ANK" evidence="3">
    <location>
        <begin position="671"/>
        <end position="700"/>
    </location>
</feature>
<dbReference type="Pfam" id="PF22939">
    <property type="entry name" value="WHD_GPIID"/>
    <property type="match status" value="1"/>
</dbReference>
<name>A0A8H5D4S2_9AGAR</name>
<keyword evidence="1" id="KW-0677">Repeat</keyword>
<feature type="repeat" description="ANK" evidence="3">
    <location>
        <begin position="734"/>
        <end position="766"/>
    </location>
</feature>
<organism evidence="5 6">
    <name type="scientific">Tetrapyrgos nigripes</name>
    <dbReference type="NCBI Taxonomy" id="182062"/>
    <lineage>
        <taxon>Eukaryota</taxon>
        <taxon>Fungi</taxon>
        <taxon>Dikarya</taxon>
        <taxon>Basidiomycota</taxon>
        <taxon>Agaricomycotina</taxon>
        <taxon>Agaricomycetes</taxon>
        <taxon>Agaricomycetidae</taxon>
        <taxon>Agaricales</taxon>
        <taxon>Marasmiineae</taxon>
        <taxon>Marasmiaceae</taxon>
        <taxon>Tetrapyrgos</taxon>
    </lineage>
</organism>
<evidence type="ECO:0000256" key="2">
    <source>
        <dbReference type="ARBA" id="ARBA00023043"/>
    </source>
</evidence>
<feature type="repeat" description="ANK" evidence="3">
    <location>
        <begin position="701"/>
        <end position="733"/>
    </location>
</feature>
<evidence type="ECO:0000256" key="1">
    <source>
        <dbReference type="ARBA" id="ARBA00022737"/>
    </source>
</evidence>
<dbReference type="EMBL" id="JAACJM010000063">
    <property type="protein sequence ID" value="KAF5353586.1"/>
    <property type="molecule type" value="Genomic_DNA"/>
</dbReference>
<dbReference type="Gene3D" id="1.25.40.20">
    <property type="entry name" value="Ankyrin repeat-containing domain"/>
    <property type="match status" value="3"/>
</dbReference>
<accession>A0A8H5D4S2</accession>
<sequence length="908" mass="99235">MTDNSAENNLSKPPSMEIGMFNQASHLTITQSPITVIGGNQINQSNVVGSPKDLKWINAPNPFENFYSAEQKIVQGTGTWLLEHRLFQEWKTGMSPFLWLQGKAGSGKTFLCTTVIKTLRKDSVFLYYYFDTRDQAKVDYSGIVSSLLHHVAAEAIRQNSENAYNAIHQLYINSKEGKFLIPEDMESTLLDLMAMMDAVYIIIDALDECAEEDQGKLLALVDTLLTKLKNCFVFVSSRPHINTTHNKVGIISLDKQMSDVGITSDIEKYVDTKLQKQRAWSSELKAEVKDTLMNSANGQIRWVDCQLTALNEIKMPRGIRKALKSLPKTLQETYAKILEQVKDEQKDYVKTIFQWLLFAYRPLTIGEVQHILAIDVEEEIFRPEDLLENIETELHNVVNSSLVVIIQASTEGYRWNKQNFLTVQLAHPSVKDYLLSEAAMQSVSGYFQMNSALAHEAICQMCIVYLLCCGQEAIDVEKFALAHYASKYWFLHSNQNEEGCSAIFDLSCKLLSITQPAYYNWLNVYTPDTWDNKPRYIAQPLYYASYIGLKSVVVYTLEKGADVNAQGGFYGDALQAGSSEGHLEVVRALLEKGADVNAQGGYYGNALQAASFSGHLEVVRALLEKGADVNAQGGAFGNALQAASRNGHLEVVRALLEKGADVNAQGGVFGNALQAASRNGHLEVVRALLEKGADVNAQGGRYGNALQAASLNGHLEVVRALLEKGADVNAQGGEYGNALQAASCIGHLEVVRALLEKGADVNAQGGYYGNALQAASHSRHLEVVRALLEKGADVNAQGGYYGNALQAASDNGHLEVVRALLEKGADVNAQGGYYGNALQAASGNGHLEVVRALLEKGADVNAQGGYYGNALQAASDNGHLEVVRALLEKGADVNAQGGEYANDVYESD</sequence>
<feature type="repeat" description="ANK" evidence="3">
    <location>
        <begin position="602"/>
        <end position="634"/>
    </location>
</feature>
<protein>
    <recommendedName>
        <fullName evidence="4">NACHT domain-containing protein</fullName>
    </recommendedName>
</protein>
<evidence type="ECO:0000313" key="6">
    <source>
        <dbReference type="Proteomes" id="UP000559256"/>
    </source>
</evidence>
<dbReference type="AlphaFoldDB" id="A0A8H5D4S2"/>
<dbReference type="Pfam" id="PF24883">
    <property type="entry name" value="NPHP3_N"/>
    <property type="match status" value="1"/>
</dbReference>
<dbReference type="PANTHER" id="PTHR24171">
    <property type="entry name" value="ANKYRIN REPEAT DOMAIN-CONTAINING PROTEIN 39-RELATED"/>
    <property type="match status" value="1"/>
</dbReference>
<feature type="domain" description="NACHT" evidence="4">
    <location>
        <begin position="96"/>
        <end position="239"/>
    </location>
</feature>
<dbReference type="SUPFAM" id="SSF52540">
    <property type="entry name" value="P-loop containing nucleoside triphosphate hydrolases"/>
    <property type="match status" value="1"/>
</dbReference>
<dbReference type="SMART" id="SM00248">
    <property type="entry name" value="ANK"/>
    <property type="match status" value="11"/>
</dbReference>
<evidence type="ECO:0000313" key="5">
    <source>
        <dbReference type="EMBL" id="KAF5353586.1"/>
    </source>
</evidence>
<feature type="repeat" description="ANK" evidence="3">
    <location>
        <begin position="573"/>
        <end position="601"/>
    </location>
</feature>
<dbReference type="Proteomes" id="UP000559256">
    <property type="component" value="Unassembled WGS sequence"/>
</dbReference>
<reference evidence="5 6" key="1">
    <citation type="journal article" date="2020" name="ISME J.">
        <title>Uncovering the hidden diversity of litter-decomposition mechanisms in mushroom-forming fungi.</title>
        <authorList>
            <person name="Floudas D."/>
            <person name="Bentzer J."/>
            <person name="Ahren D."/>
            <person name="Johansson T."/>
            <person name="Persson P."/>
            <person name="Tunlid A."/>
        </authorList>
    </citation>
    <scope>NUCLEOTIDE SEQUENCE [LARGE SCALE GENOMIC DNA]</scope>
    <source>
        <strain evidence="5 6">CBS 291.85</strain>
    </source>
</reference>
<feature type="repeat" description="ANK" evidence="3">
    <location>
        <begin position="800"/>
        <end position="832"/>
    </location>
</feature>
<dbReference type="InterPro" id="IPR027417">
    <property type="entry name" value="P-loop_NTPase"/>
</dbReference>
<dbReference type="PROSITE" id="PS50088">
    <property type="entry name" value="ANK_REPEAT"/>
    <property type="match status" value="10"/>
</dbReference>
<dbReference type="PROSITE" id="PS50837">
    <property type="entry name" value="NACHT"/>
    <property type="match status" value="1"/>
</dbReference>
<evidence type="ECO:0000259" key="4">
    <source>
        <dbReference type="PROSITE" id="PS50837"/>
    </source>
</evidence>
<feature type="repeat" description="ANK" evidence="3">
    <location>
        <begin position="833"/>
        <end position="865"/>
    </location>
</feature>
<dbReference type="Pfam" id="PF12796">
    <property type="entry name" value="Ank_2"/>
    <property type="match status" value="4"/>
</dbReference>
<feature type="repeat" description="ANK" evidence="3">
    <location>
        <begin position="638"/>
        <end position="667"/>
    </location>
</feature>
<dbReference type="InterPro" id="IPR036770">
    <property type="entry name" value="Ankyrin_rpt-contain_sf"/>
</dbReference>
<dbReference type="SUPFAM" id="SSF48403">
    <property type="entry name" value="Ankyrin repeat"/>
    <property type="match status" value="1"/>
</dbReference>
<dbReference type="InterPro" id="IPR007111">
    <property type="entry name" value="NACHT_NTPase"/>
</dbReference>